<protein>
    <recommendedName>
        <fullName evidence="5">Secreted protein</fullName>
    </recommendedName>
</protein>
<evidence type="ECO:0000313" key="4">
    <source>
        <dbReference type="Proteomes" id="UP000194360"/>
    </source>
</evidence>
<dbReference type="AlphaFoldDB" id="A0A1Y2MJG0"/>
<keyword evidence="4" id="KW-1185">Reference proteome</keyword>
<dbReference type="EMBL" id="MIGB01000075">
    <property type="protein sequence ID" value="OSY34588.1"/>
    <property type="molecule type" value="Genomic_DNA"/>
</dbReference>
<evidence type="ECO:0008006" key="5">
    <source>
        <dbReference type="Google" id="ProtNLM"/>
    </source>
</evidence>
<keyword evidence="2" id="KW-0732">Signal</keyword>
<evidence type="ECO:0000313" key="3">
    <source>
        <dbReference type="EMBL" id="OSY34588.1"/>
    </source>
</evidence>
<feature type="compositionally biased region" description="Basic and acidic residues" evidence="1">
    <location>
        <begin position="144"/>
        <end position="158"/>
    </location>
</feature>
<dbReference type="Proteomes" id="UP000194360">
    <property type="component" value="Unassembled WGS sequence"/>
</dbReference>
<comment type="caution">
    <text evidence="3">The sequence shown here is derived from an EMBL/GenBank/DDBJ whole genome shotgun (WGS) entry which is preliminary data.</text>
</comment>
<sequence>MICALLTGVRRMLCGAFAFVAAVARFGHALEPGGLDGVDDRGPAAGGIDQAGHEPVVPTTVHENQLGVADGSRVLRGRLVAVRNRVHPLDDRVDLDVVAADGSRYGAPGIGGYDDPNLSGLRAGGRLALAGPTGRQHKGQRGYPGHERGRTESVSGHE</sequence>
<reference evidence="3 4" key="1">
    <citation type="submission" date="2016-09" db="EMBL/GenBank/DDBJ databases">
        <title>Pseudonocardia autotrophica DSM535, a candidate organism with high potential of specific P450 cytochromes.</title>
        <authorList>
            <person name="Grumaz C."/>
            <person name="Vainshtein Y."/>
            <person name="Kirstahler P."/>
            <person name="Sohn K."/>
        </authorList>
    </citation>
    <scope>NUCLEOTIDE SEQUENCE [LARGE SCALE GENOMIC DNA]</scope>
    <source>
        <strain evidence="3 4">DSM 535</strain>
    </source>
</reference>
<organism evidence="3 4">
    <name type="scientific">Pseudonocardia autotrophica</name>
    <name type="common">Amycolata autotrophica</name>
    <name type="synonym">Nocardia autotrophica</name>
    <dbReference type="NCBI Taxonomy" id="2074"/>
    <lineage>
        <taxon>Bacteria</taxon>
        <taxon>Bacillati</taxon>
        <taxon>Actinomycetota</taxon>
        <taxon>Actinomycetes</taxon>
        <taxon>Pseudonocardiales</taxon>
        <taxon>Pseudonocardiaceae</taxon>
        <taxon>Pseudonocardia</taxon>
    </lineage>
</organism>
<evidence type="ECO:0000256" key="1">
    <source>
        <dbReference type="SAM" id="MobiDB-lite"/>
    </source>
</evidence>
<proteinExistence type="predicted"/>
<feature type="region of interest" description="Disordered" evidence="1">
    <location>
        <begin position="124"/>
        <end position="158"/>
    </location>
</feature>
<feature type="compositionally biased region" description="Low complexity" evidence="1">
    <location>
        <begin position="124"/>
        <end position="134"/>
    </location>
</feature>
<feature type="signal peptide" evidence="2">
    <location>
        <begin position="1"/>
        <end position="18"/>
    </location>
</feature>
<evidence type="ECO:0000256" key="2">
    <source>
        <dbReference type="SAM" id="SignalP"/>
    </source>
</evidence>
<name>A0A1Y2MJG0_PSEAH</name>
<accession>A0A1Y2MJG0</accession>
<gene>
    <name evidence="3" type="ORF">BG845_06694</name>
</gene>
<feature type="chain" id="PRO_5011008703" description="Secreted protein" evidence="2">
    <location>
        <begin position="19"/>
        <end position="158"/>
    </location>
</feature>